<name>A0AAV7VC32_PLEWA</name>
<evidence type="ECO:0000313" key="2">
    <source>
        <dbReference type="Proteomes" id="UP001066276"/>
    </source>
</evidence>
<sequence length="136" mass="15438">MLLWPPGFNKVGRRADALRCFPPVIKKCPSRLCNAASHITLALSGLRVCVLTARGADVLQKVTAHQRSRLELKKEKGEELRQCYHTYAEAYQQGTEMDMATARTPEKAPMVKVERVNEVQVQQTKKKMPLYAQTRQ</sequence>
<dbReference type="EMBL" id="JANPWB010000003">
    <property type="protein sequence ID" value="KAJ1199129.1"/>
    <property type="molecule type" value="Genomic_DNA"/>
</dbReference>
<accession>A0AAV7VC32</accession>
<dbReference type="Proteomes" id="UP001066276">
    <property type="component" value="Chromosome 2_1"/>
</dbReference>
<comment type="caution">
    <text evidence="1">The sequence shown here is derived from an EMBL/GenBank/DDBJ whole genome shotgun (WGS) entry which is preliminary data.</text>
</comment>
<gene>
    <name evidence="1" type="ORF">NDU88_002967</name>
</gene>
<keyword evidence="2" id="KW-1185">Reference proteome</keyword>
<organism evidence="1 2">
    <name type="scientific">Pleurodeles waltl</name>
    <name type="common">Iberian ribbed newt</name>
    <dbReference type="NCBI Taxonomy" id="8319"/>
    <lineage>
        <taxon>Eukaryota</taxon>
        <taxon>Metazoa</taxon>
        <taxon>Chordata</taxon>
        <taxon>Craniata</taxon>
        <taxon>Vertebrata</taxon>
        <taxon>Euteleostomi</taxon>
        <taxon>Amphibia</taxon>
        <taxon>Batrachia</taxon>
        <taxon>Caudata</taxon>
        <taxon>Salamandroidea</taxon>
        <taxon>Salamandridae</taxon>
        <taxon>Pleurodelinae</taxon>
        <taxon>Pleurodeles</taxon>
    </lineage>
</organism>
<evidence type="ECO:0000313" key="1">
    <source>
        <dbReference type="EMBL" id="KAJ1199129.1"/>
    </source>
</evidence>
<reference evidence="1" key="1">
    <citation type="journal article" date="2022" name="bioRxiv">
        <title>Sequencing and chromosome-scale assembly of the giantPleurodeles waltlgenome.</title>
        <authorList>
            <person name="Brown T."/>
            <person name="Elewa A."/>
            <person name="Iarovenko S."/>
            <person name="Subramanian E."/>
            <person name="Araus A.J."/>
            <person name="Petzold A."/>
            <person name="Susuki M."/>
            <person name="Suzuki K.-i.T."/>
            <person name="Hayashi T."/>
            <person name="Toyoda A."/>
            <person name="Oliveira C."/>
            <person name="Osipova E."/>
            <person name="Leigh N.D."/>
            <person name="Simon A."/>
            <person name="Yun M.H."/>
        </authorList>
    </citation>
    <scope>NUCLEOTIDE SEQUENCE</scope>
    <source>
        <strain evidence="1">20211129_DDA</strain>
        <tissue evidence="1">Liver</tissue>
    </source>
</reference>
<proteinExistence type="predicted"/>
<protein>
    <submittedName>
        <fullName evidence="1">Uncharacterized protein</fullName>
    </submittedName>
</protein>
<dbReference type="AlphaFoldDB" id="A0AAV7VC32"/>